<keyword evidence="1" id="KW-0812">Transmembrane</keyword>
<protein>
    <recommendedName>
        <fullName evidence="6">DUF3784 domain-containing protein</fullName>
    </recommendedName>
</protein>
<dbReference type="Proteomes" id="UP000321425">
    <property type="component" value="Unassembled WGS sequence"/>
</dbReference>
<keyword evidence="1" id="KW-0472">Membrane</keyword>
<dbReference type="OrthoDB" id="2082701at2"/>
<dbReference type="RefSeq" id="WP_091487519.1">
    <property type="nucleotide sequence ID" value="NZ_BJUX01000011.1"/>
</dbReference>
<reference evidence="3 4" key="1">
    <citation type="submission" date="2016-10" db="EMBL/GenBank/DDBJ databases">
        <authorList>
            <person name="de Groot N.N."/>
        </authorList>
    </citation>
    <scope>NUCLEOTIDE SEQUENCE [LARGE SCALE GENOMIC DNA]</scope>
    <source>
        <strain evidence="3 4">DSM 19182</strain>
    </source>
</reference>
<feature type="transmembrane region" description="Helical" evidence="1">
    <location>
        <begin position="75"/>
        <end position="94"/>
    </location>
</feature>
<proteinExistence type="predicted"/>
<dbReference type="InterPro" id="IPR017259">
    <property type="entry name" value="UCP037672"/>
</dbReference>
<dbReference type="Pfam" id="PF12650">
    <property type="entry name" value="DUF3784"/>
    <property type="match status" value="1"/>
</dbReference>
<dbReference type="EMBL" id="FOBL01000009">
    <property type="protein sequence ID" value="SEL74552.1"/>
    <property type="molecule type" value="Genomic_DNA"/>
</dbReference>
<dbReference type="Proteomes" id="UP000198548">
    <property type="component" value="Unassembled WGS sequence"/>
</dbReference>
<feature type="transmembrane region" description="Helical" evidence="1">
    <location>
        <begin position="6"/>
        <end position="30"/>
    </location>
</feature>
<name>A0A1H7SPJ7_9LACT</name>
<evidence type="ECO:0000313" key="3">
    <source>
        <dbReference type="EMBL" id="SEL74552.1"/>
    </source>
</evidence>
<dbReference type="AlphaFoldDB" id="A0A1H7SPJ7"/>
<gene>
    <name evidence="2" type="ORF">APU01nite_12240</name>
    <name evidence="3" type="ORF">SAMN04488100_10925</name>
</gene>
<dbReference type="STRING" id="426703.SAMN04488100_10925"/>
<dbReference type="EMBL" id="BJUX01000011">
    <property type="protein sequence ID" value="GEK89185.1"/>
    <property type="molecule type" value="Genomic_DNA"/>
</dbReference>
<evidence type="ECO:0000256" key="1">
    <source>
        <dbReference type="SAM" id="Phobius"/>
    </source>
</evidence>
<evidence type="ECO:0000313" key="2">
    <source>
        <dbReference type="EMBL" id="GEK89185.1"/>
    </source>
</evidence>
<feature type="transmembrane region" description="Helical" evidence="1">
    <location>
        <begin position="50"/>
        <end position="69"/>
    </location>
</feature>
<sequence>MLTYLFMGIALLAIGFAVHVLKWNILIAYYNTKPKEKKNNKNTESYRKILGYYGYITGGIFFLLAFLEFQGISVPPTPVTAVFIVWTMIVMYYAQKDDEDEK</sequence>
<evidence type="ECO:0000313" key="4">
    <source>
        <dbReference type="Proteomes" id="UP000198548"/>
    </source>
</evidence>
<accession>A0A1H7SPJ7</accession>
<evidence type="ECO:0008006" key="6">
    <source>
        <dbReference type="Google" id="ProtNLM"/>
    </source>
</evidence>
<keyword evidence="5" id="KW-1185">Reference proteome</keyword>
<keyword evidence="1" id="KW-1133">Transmembrane helix</keyword>
<reference evidence="2 5" key="2">
    <citation type="submission" date="2019-07" db="EMBL/GenBank/DDBJ databases">
        <title>Whole genome shotgun sequence of Alkalibacterium putridalgicola NBRC 103243.</title>
        <authorList>
            <person name="Hosoyama A."/>
            <person name="Uohara A."/>
            <person name="Ohji S."/>
            <person name="Ichikawa N."/>
        </authorList>
    </citation>
    <scope>NUCLEOTIDE SEQUENCE [LARGE SCALE GENOMIC DNA]</scope>
    <source>
        <strain evidence="2 5">NBRC 103243</strain>
    </source>
</reference>
<organism evidence="3 4">
    <name type="scientific">Alkalibacterium putridalgicola</name>
    <dbReference type="NCBI Taxonomy" id="426703"/>
    <lineage>
        <taxon>Bacteria</taxon>
        <taxon>Bacillati</taxon>
        <taxon>Bacillota</taxon>
        <taxon>Bacilli</taxon>
        <taxon>Lactobacillales</taxon>
        <taxon>Carnobacteriaceae</taxon>
        <taxon>Alkalibacterium</taxon>
    </lineage>
</organism>
<evidence type="ECO:0000313" key="5">
    <source>
        <dbReference type="Proteomes" id="UP000321425"/>
    </source>
</evidence>